<dbReference type="RefSeq" id="WP_178933945.1">
    <property type="nucleotide sequence ID" value="NZ_JACBAZ010000008.1"/>
</dbReference>
<dbReference type="EMBL" id="JACBAZ010000008">
    <property type="protein sequence ID" value="NWK57112.1"/>
    <property type="molecule type" value="Genomic_DNA"/>
</dbReference>
<dbReference type="PANTHER" id="PTHR43143">
    <property type="entry name" value="METALLOPHOSPHOESTERASE, CALCINEURIN SUPERFAMILY"/>
    <property type="match status" value="1"/>
</dbReference>
<dbReference type="Gene3D" id="3.60.21.10">
    <property type="match status" value="1"/>
</dbReference>
<evidence type="ECO:0000259" key="1">
    <source>
        <dbReference type="Pfam" id="PF00149"/>
    </source>
</evidence>
<keyword evidence="3" id="KW-1185">Reference proteome</keyword>
<organism evidence="2 3">
    <name type="scientific">Oceaniferula marina</name>
    <dbReference type="NCBI Taxonomy" id="2748318"/>
    <lineage>
        <taxon>Bacteria</taxon>
        <taxon>Pseudomonadati</taxon>
        <taxon>Verrucomicrobiota</taxon>
        <taxon>Verrucomicrobiia</taxon>
        <taxon>Verrucomicrobiales</taxon>
        <taxon>Verrucomicrobiaceae</taxon>
        <taxon>Oceaniferula</taxon>
    </lineage>
</organism>
<gene>
    <name evidence="2" type="ORF">HW115_15935</name>
</gene>
<dbReference type="InterPro" id="IPR029052">
    <property type="entry name" value="Metallo-depent_PP-like"/>
</dbReference>
<dbReference type="SUPFAM" id="SSF56300">
    <property type="entry name" value="Metallo-dependent phosphatases"/>
    <property type="match status" value="1"/>
</dbReference>
<dbReference type="PANTHER" id="PTHR43143:SF1">
    <property type="entry name" value="SERINE_THREONINE-PROTEIN PHOSPHATASE CPPED1"/>
    <property type="match status" value="1"/>
</dbReference>
<dbReference type="InterPro" id="IPR004843">
    <property type="entry name" value="Calcineurin-like_PHP"/>
</dbReference>
<dbReference type="AlphaFoldDB" id="A0A851GJD5"/>
<evidence type="ECO:0000313" key="3">
    <source>
        <dbReference type="Proteomes" id="UP000557872"/>
    </source>
</evidence>
<sequence length="358" mass="40040">MPTRRQFLQTSIGASAALTLPSVAGLPGTEKEATFILVADTHYSSVDENHPASLAMVKAINRIADGSFRWPIQINGQRSGFSCAGTIIQSPRGIIHLGDITDFGGGTELNGGKGFLGLKHYLGFRPFWEHDGEGVGKSKLKVAYPVHCGLGNHDLDHSQRNRERMWAYIRQRHAGENPPIPVSSFDDDSLSYALHWGPLRILQLHRFATDRIYGRKPALPWLKRQLAQAKQSGQHVLLCQHYGFDPFGIQSRWWTEKDRTQLLDALAPYTNIIGLCHGHSHATGHYFRKKLRVIRCNNMGWELDRGNKDGYGSFALVRATDTHFDLVHVQCINASGDFRFSPKHAVAIRTNRTADNNS</sequence>
<protein>
    <submittedName>
        <fullName evidence="2">Metallophosphoesterase</fullName>
    </submittedName>
</protein>
<accession>A0A851GJD5</accession>
<dbReference type="PROSITE" id="PS51318">
    <property type="entry name" value="TAT"/>
    <property type="match status" value="1"/>
</dbReference>
<name>A0A851GJD5_9BACT</name>
<dbReference type="Proteomes" id="UP000557872">
    <property type="component" value="Unassembled WGS sequence"/>
</dbReference>
<dbReference type="GO" id="GO:0016787">
    <property type="term" value="F:hydrolase activity"/>
    <property type="evidence" value="ECO:0007669"/>
    <property type="project" value="InterPro"/>
</dbReference>
<dbReference type="Pfam" id="PF00149">
    <property type="entry name" value="Metallophos"/>
    <property type="match status" value="1"/>
</dbReference>
<feature type="domain" description="Calcineurin-like phosphoesterase" evidence="1">
    <location>
        <begin position="34"/>
        <end position="282"/>
    </location>
</feature>
<proteinExistence type="predicted"/>
<reference evidence="2 3" key="1">
    <citation type="submission" date="2020-07" db="EMBL/GenBank/DDBJ databases">
        <title>Roseicoccus Jingziensis gen. nov., sp. nov., isolated from coastal seawater.</title>
        <authorList>
            <person name="Feng X."/>
        </authorList>
    </citation>
    <scope>NUCLEOTIDE SEQUENCE [LARGE SCALE GENOMIC DNA]</scope>
    <source>
        <strain evidence="2 3">N1E253</strain>
    </source>
</reference>
<comment type="caution">
    <text evidence="2">The sequence shown here is derived from an EMBL/GenBank/DDBJ whole genome shotgun (WGS) entry which is preliminary data.</text>
</comment>
<evidence type="ECO:0000313" key="2">
    <source>
        <dbReference type="EMBL" id="NWK57112.1"/>
    </source>
</evidence>
<dbReference type="InterPro" id="IPR006311">
    <property type="entry name" value="TAT_signal"/>
</dbReference>
<dbReference type="InterPro" id="IPR051918">
    <property type="entry name" value="STPP_CPPED1"/>
</dbReference>